<dbReference type="GO" id="GO:0006508">
    <property type="term" value="P:proteolysis"/>
    <property type="evidence" value="ECO:0007669"/>
    <property type="project" value="UniProtKB-KW"/>
</dbReference>
<dbReference type="Gene3D" id="3.10.170.20">
    <property type="match status" value="1"/>
</dbReference>
<dbReference type="SUPFAM" id="SSF55486">
    <property type="entry name" value="Metalloproteases ('zincins'), catalytic domain"/>
    <property type="match status" value="1"/>
</dbReference>
<feature type="binding site" evidence="8">
    <location>
        <position position="200"/>
    </location>
    <ligand>
        <name>Zn(2+)</name>
        <dbReference type="ChEBI" id="CHEBI:29105"/>
        <note>catalytic</note>
    </ligand>
</feature>
<evidence type="ECO:0000256" key="8">
    <source>
        <dbReference type="PIRSR" id="PIRSR601577-2"/>
    </source>
</evidence>
<evidence type="ECO:0000256" key="1">
    <source>
        <dbReference type="ARBA" id="ARBA00005860"/>
    </source>
</evidence>
<dbReference type="Gene3D" id="2.10.55.10">
    <property type="entry name" value="Leishmanolysin domain 3"/>
    <property type="match status" value="1"/>
</dbReference>
<evidence type="ECO:0000256" key="2">
    <source>
        <dbReference type="ARBA" id="ARBA00022670"/>
    </source>
</evidence>
<gene>
    <name evidence="9" type="ORF">FRACYDRAFT_195921</name>
</gene>
<dbReference type="PANTHER" id="PTHR10942">
    <property type="entry name" value="LEISHMANOLYSIN-LIKE PEPTIDASE"/>
    <property type="match status" value="1"/>
</dbReference>
<accession>A0A1E7ESI5</accession>
<organism evidence="9 10">
    <name type="scientific">Fragilariopsis cylindrus CCMP1102</name>
    <dbReference type="NCBI Taxonomy" id="635003"/>
    <lineage>
        <taxon>Eukaryota</taxon>
        <taxon>Sar</taxon>
        <taxon>Stramenopiles</taxon>
        <taxon>Ochrophyta</taxon>
        <taxon>Bacillariophyta</taxon>
        <taxon>Bacillariophyceae</taxon>
        <taxon>Bacillariophycidae</taxon>
        <taxon>Bacillariales</taxon>
        <taxon>Bacillariaceae</taxon>
        <taxon>Fragilariopsis</taxon>
    </lineage>
</organism>
<proteinExistence type="inferred from homology"/>
<keyword evidence="3 8" id="KW-0479">Metal-binding</keyword>
<feature type="active site" evidence="7">
    <location>
        <position position="122"/>
    </location>
</feature>
<name>A0A1E7ESI5_9STRA</name>
<evidence type="ECO:0000256" key="5">
    <source>
        <dbReference type="ARBA" id="ARBA00022833"/>
    </source>
</evidence>
<dbReference type="InParanoid" id="A0A1E7ESI5"/>
<evidence type="ECO:0000313" key="9">
    <source>
        <dbReference type="EMBL" id="OEU08829.1"/>
    </source>
</evidence>
<evidence type="ECO:0000256" key="4">
    <source>
        <dbReference type="ARBA" id="ARBA00022801"/>
    </source>
</evidence>
<evidence type="ECO:0000313" key="10">
    <source>
        <dbReference type="Proteomes" id="UP000095751"/>
    </source>
</evidence>
<dbReference type="GO" id="GO:0046872">
    <property type="term" value="F:metal ion binding"/>
    <property type="evidence" value="ECO:0007669"/>
    <property type="project" value="UniProtKB-KW"/>
</dbReference>
<dbReference type="InterPro" id="IPR001577">
    <property type="entry name" value="Peptidase_M8"/>
</dbReference>
<sequence length="433" mass="47556">MLSPALLAWSSSLRVNPVEGNLTVDVHQLLDGQTCGPGIDSGLPSIRVPLQHITDGILDTDMIVYLTTSAINICTGNYLAAASYCSTDQYDRPTAALLHICIDETFFDIKHRQRNIMTLVHEIGHALGFNALKATLALPSEEILRFRNVRGVRVAEIVTPSVVQVVRNQFDCQLLTGAELESGEGSPLSVTGEGGCIGDHWERRLFSSDVMNPIVDEIEYSTRISTLTLAYFADSGWYQVDLSNANVASGWGRGAGCNFVNDTCINEFGDVPLQNAPFFCNDIVNDLIPGLTSAQQIHGCTPDLSRKARCSIGQYDLDLPSAYQYFNYAYGSHVGGSDTLMDFCPVYDGYDNGLCSSPESESVIKANDVERFGLRNILPFYRDTALCLSHRLCIRGPQSRVKVDEEWHICAEADQIIYSGSVTITCPDPRRIC</sequence>
<protein>
    <submittedName>
        <fullName evidence="9">Zincin</fullName>
    </submittedName>
</protein>
<feature type="non-terminal residue" evidence="9">
    <location>
        <position position="433"/>
    </location>
</feature>
<evidence type="ECO:0000256" key="3">
    <source>
        <dbReference type="ARBA" id="ARBA00022723"/>
    </source>
</evidence>
<dbReference type="EMBL" id="KV784378">
    <property type="protein sequence ID" value="OEU08829.1"/>
    <property type="molecule type" value="Genomic_DNA"/>
</dbReference>
<dbReference type="Pfam" id="PF01457">
    <property type="entry name" value="Peptidase_M8"/>
    <property type="match status" value="1"/>
</dbReference>
<dbReference type="KEGG" id="fcy:FRACYDRAFT_195921"/>
<keyword evidence="10" id="KW-1185">Reference proteome</keyword>
<comment type="cofactor">
    <cofactor evidence="8">
        <name>Zn(2+)</name>
        <dbReference type="ChEBI" id="CHEBI:29105"/>
    </cofactor>
    <text evidence="8">Binds 1 zinc ion per subunit.</text>
</comment>
<keyword evidence="6 8" id="KW-0482">Metalloprotease</keyword>
<dbReference type="GO" id="GO:0004222">
    <property type="term" value="F:metalloendopeptidase activity"/>
    <property type="evidence" value="ECO:0007669"/>
    <property type="project" value="InterPro"/>
</dbReference>
<evidence type="ECO:0000256" key="7">
    <source>
        <dbReference type="PIRSR" id="PIRSR601577-1"/>
    </source>
</evidence>
<dbReference type="GO" id="GO:0016020">
    <property type="term" value="C:membrane"/>
    <property type="evidence" value="ECO:0007669"/>
    <property type="project" value="InterPro"/>
</dbReference>
<keyword evidence="4" id="KW-0378">Hydrolase</keyword>
<dbReference type="PANTHER" id="PTHR10942:SF0">
    <property type="entry name" value="LEISHMANOLYSIN-LIKE PEPTIDASE"/>
    <property type="match status" value="1"/>
</dbReference>
<dbReference type="GO" id="GO:0007155">
    <property type="term" value="P:cell adhesion"/>
    <property type="evidence" value="ECO:0007669"/>
    <property type="project" value="InterPro"/>
</dbReference>
<feature type="binding site" evidence="8">
    <location>
        <position position="125"/>
    </location>
    <ligand>
        <name>Zn(2+)</name>
        <dbReference type="ChEBI" id="CHEBI:29105"/>
        <note>catalytic</note>
    </ligand>
</feature>
<reference evidence="9 10" key="1">
    <citation type="submission" date="2016-09" db="EMBL/GenBank/DDBJ databases">
        <title>Extensive genetic diversity and differential bi-allelic expression allows diatom success in the polar Southern Ocean.</title>
        <authorList>
            <consortium name="DOE Joint Genome Institute"/>
            <person name="Mock T."/>
            <person name="Otillar R.P."/>
            <person name="Strauss J."/>
            <person name="Dupont C."/>
            <person name="Frickenhaus S."/>
            <person name="Maumus F."/>
            <person name="Mcmullan M."/>
            <person name="Sanges R."/>
            <person name="Schmutz J."/>
            <person name="Toseland A."/>
            <person name="Valas R."/>
            <person name="Veluchamy A."/>
            <person name="Ward B.J."/>
            <person name="Allen A."/>
            <person name="Barry K."/>
            <person name="Falciatore A."/>
            <person name="Ferrante M."/>
            <person name="Fortunato A.E."/>
            <person name="Gloeckner G."/>
            <person name="Gruber A."/>
            <person name="Hipkin R."/>
            <person name="Janech M."/>
            <person name="Kroth P."/>
            <person name="Leese F."/>
            <person name="Lindquist E."/>
            <person name="Lyon B.R."/>
            <person name="Martin J."/>
            <person name="Mayer C."/>
            <person name="Parker M."/>
            <person name="Quesneville H."/>
            <person name="Raymond J."/>
            <person name="Uhlig C."/>
            <person name="Valentin K.U."/>
            <person name="Worden A.Z."/>
            <person name="Armbrust E.V."/>
            <person name="Bowler C."/>
            <person name="Green B."/>
            <person name="Moulton V."/>
            <person name="Van Oosterhout C."/>
            <person name="Grigoriev I."/>
        </authorList>
    </citation>
    <scope>NUCLEOTIDE SEQUENCE [LARGE SCALE GENOMIC DNA]</scope>
    <source>
        <strain evidence="9 10">CCMP1102</strain>
    </source>
</reference>
<evidence type="ECO:0000256" key="6">
    <source>
        <dbReference type="ARBA" id="ARBA00023049"/>
    </source>
</evidence>
<keyword evidence="5 8" id="KW-0862">Zinc</keyword>
<dbReference type="Proteomes" id="UP000095751">
    <property type="component" value="Unassembled WGS sequence"/>
</dbReference>
<dbReference type="AlphaFoldDB" id="A0A1E7ESI5"/>
<dbReference type="Gene3D" id="3.90.132.10">
    <property type="entry name" value="Leishmanolysin , domain 2"/>
    <property type="match status" value="1"/>
</dbReference>
<comment type="similarity">
    <text evidence="1">Belongs to the peptidase M8 family.</text>
</comment>
<feature type="binding site" evidence="8">
    <location>
        <position position="121"/>
    </location>
    <ligand>
        <name>Zn(2+)</name>
        <dbReference type="ChEBI" id="CHEBI:29105"/>
        <note>catalytic</note>
    </ligand>
</feature>
<dbReference type="OrthoDB" id="527990at2759"/>
<keyword evidence="2" id="KW-0645">Protease</keyword>
<dbReference type="GO" id="GO:0005737">
    <property type="term" value="C:cytoplasm"/>
    <property type="evidence" value="ECO:0007669"/>
    <property type="project" value="TreeGrafter"/>
</dbReference>